<keyword evidence="9" id="KW-1185">Reference proteome</keyword>
<evidence type="ECO:0000256" key="6">
    <source>
        <dbReference type="SAM" id="MobiDB-lite"/>
    </source>
</evidence>
<dbReference type="GO" id="GO:0005634">
    <property type="term" value="C:nucleus"/>
    <property type="evidence" value="ECO:0007669"/>
    <property type="project" value="UniProtKB-SubCell"/>
</dbReference>
<dbReference type="EMBL" id="WVTA01000004">
    <property type="protein sequence ID" value="KAK3214223.1"/>
    <property type="molecule type" value="Genomic_DNA"/>
</dbReference>
<keyword evidence="5" id="KW-0539">Nucleus</keyword>
<evidence type="ECO:0000256" key="4">
    <source>
        <dbReference type="ARBA" id="ARBA00023163"/>
    </source>
</evidence>
<gene>
    <name evidence="8" type="ORF">GRF29_28g2402809</name>
</gene>
<feature type="compositionally biased region" description="Basic and acidic residues" evidence="6">
    <location>
        <begin position="104"/>
        <end position="136"/>
    </location>
</feature>
<protein>
    <recommendedName>
        <fullName evidence="7">Velvet domain-containing protein</fullName>
    </recommendedName>
</protein>
<evidence type="ECO:0000313" key="8">
    <source>
        <dbReference type="EMBL" id="KAK3214223.1"/>
    </source>
</evidence>
<feature type="region of interest" description="Disordered" evidence="6">
    <location>
        <begin position="412"/>
        <end position="437"/>
    </location>
</feature>
<dbReference type="GO" id="GO:0030435">
    <property type="term" value="P:sporulation resulting in formation of a cellular spore"/>
    <property type="evidence" value="ECO:0007669"/>
    <property type="project" value="UniProtKB-KW"/>
</dbReference>
<evidence type="ECO:0000256" key="2">
    <source>
        <dbReference type="ARBA" id="ARBA00022969"/>
    </source>
</evidence>
<accession>A0AAN6RJ13</accession>
<keyword evidence="2" id="KW-0749">Sporulation</keyword>
<dbReference type="InterPro" id="IPR021740">
    <property type="entry name" value="Velvet"/>
</dbReference>
<evidence type="ECO:0000259" key="7">
    <source>
        <dbReference type="PROSITE" id="PS51821"/>
    </source>
</evidence>
<feature type="region of interest" description="Disordered" evidence="6">
    <location>
        <begin position="1"/>
        <end position="217"/>
    </location>
</feature>
<evidence type="ECO:0000256" key="3">
    <source>
        <dbReference type="ARBA" id="ARBA00023015"/>
    </source>
</evidence>
<comment type="caution">
    <text evidence="8">The sequence shown here is derived from an EMBL/GenBank/DDBJ whole genome shotgun (WGS) entry which is preliminary data.</text>
</comment>
<dbReference type="InterPro" id="IPR037525">
    <property type="entry name" value="Velvet_dom"/>
</dbReference>
<keyword evidence="3" id="KW-0805">Transcription regulation</keyword>
<feature type="compositionally biased region" description="Low complexity" evidence="6">
    <location>
        <begin position="166"/>
        <end position="185"/>
    </location>
</feature>
<dbReference type="AlphaFoldDB" id="A0AAN6RJ13"/>
<dbReference type="Proteomes" id="UP001280581">
    <property type="component" value="Unassembled WGS sequence"/>
</dbReference>
<evidence type="ECO:0000256" key="5">
    <source>
        <dbReference type="ARBA" id="ARBA00023242"/>
    </source>
</evidence>
<organism evidence="8 9">
    <name type="scientific">Pseudopithomyces chartarum</name>
    <dbReference type="NCBI Taxonomy" id="1892770"/>
    <lineage>
        <taxon>Eukaryota</taxon>
        <taxon>Fungi</taxon>
        <taxon>Dikarya</taxon>
        <taxon>Ascomycota</taxon>
        <taxon>Pezizomycotina</taxon>
        <taxon>Dothideomycetes</taxon>
        <taxon>Pleosporomycetidae</taxon>
        <taxon>Pleosporales</taxon>
        <taxon>Massarineae</taxon>
        <taxon>Didymosphaeriaceae</taxon>
        <taxon>Pseudopithomyces</taxon>
    </lineage>
</organism>
<keyword evidence="4" id="KW-0804">Transcription</keyword>
<dbReference type="PANTHER" id="PTHR33572:SF17">
    <property type="entry name" value="SEXUAL DEVELOPMENT REGULATOR VELC"/>
    <property type="match status" value="1"/>
</dbReference>
<dbReference type="PROSITE" id="PS51821">
    <property type="entry name" value="VELVET"/>
    <property type="match status" value="1"/>
</dbReference>
<dbReference type="PANTHER" id="PTHR33572">
    <property type="entry name" value="SPORE DEVELOPMENT REGULATOR VOSA"/>
    <property type="match status" value="1"/>
</dbReference>
<evidence type="ECO:0000313" key="9">
    <source>
        <dbReference type="Proteomes" id="UP001280581"/>
    </source>
</evidence>
<evidence type="ECO:0000256" key="1">
    <source>
        <dbReference type="ARBA" id="ARBA00004123"/>
    </source>
</evidence>
<dbReference type="Gene3D" id="2.60.40.3960">
    <property type="entry name" value="Velvet domain"/>
    <property type="match status" value="1"/>
</dbReference>
<sequence>MATETQKPPAFPPSFLEYPSSRRLPPLNIQAAVPPSRNDFPFQSPVNHLPSIHPGPLRHDPHHAPFSRQPAPVEKLLHSSSYTPPRSDPPYSPQQYGPAISPHTDYDSRGQRRMTEQRYPYEDTRTVHHPPPHREQPYPLASPVEPSQQRPYAPLPSPGYTPSYVSSSTTFRGSMSSHSQSAPSSLGPLAYSEPPSAGPPPRQEPRTAPLPGSIPQPVYNDQLNLNYELVVRQQPIAARACGFGERDRRVIDPPPIIQLKVTNAKNEPEEEELRYSLNVVHCTLWNAEGTSEETALIQPDRRTTRRLMGQLVASPSVAKDEHDNEGCFFCFPDLSCRTNGRYRLRFVLMRIDPMNLHVGGFSPILTEVLSDVFTVYTAKDFPGMRPSSALTRALKLQGCNIQVKKGNEKALARKRLTQGQEHDHDDDDELGKRRRKE</sequence>
<name>A0AAN6RJ13_9PLEO</name>
<feature type="domain" description="Velvet" evidence="7">
    <location>
        <begin position="220"/>
        <end position="404"/>
    </location>
</feature>
<dbReference type="InterPro" id="IPR038491">
    <property type="entry name" value="Velvet_dom_sf"/>
</dbReference>
<comment type="subcellular location">
    <subcellularLocation>
        <location evidence="1">Nucleus</location>
    </subcellularLocation>
</comment>
<dbReference type="Pfam" id="PF11754">
    <property type="entry name" value="Velvet"/>
    <property type="match status" value="2"/>
</dbReference>
<reference evidence="8 9" key="1">
    <citation type="submission" date="2021-02" db="EMBL/GenBank/DDBJ databases">
        <title>Genome assembly of Pseudopithomyces chartarum.</title>
        <authorList>
            <person name="Jauregui R."/>
            <person name="Singh J."/>
            <person name="Voisey C."/>
        </authorList>
    </citation>
    <scope>NUCLEOTIDE SEQUENCE [LARGE SCALE GENOMIC DNA]</scope>
    <source>
        <strain evidence="8 9">AGR01</strain>
    </source>
</reference>
<proteinExistence type="predicted"/>